<dbReference type="VEuPathDB" id="ToxoDB:TGRUB_223855"/>
<dbReference type="EMBL" id="AFYV02002606">
    <property type="protein sequence ID" value="KFG58188.1"/>
    <property type="molecule type" value="Genomic_DNA"/>
</dbReference>
<evidence type="ECO:0000256" key="1">
    <source>
        <dbReference type="SAM" id="MobiDB-lite"/>
    </source>
</evidence>
<sequence length="105" mass="11205">MKRSLKLLVKGKTSPACQARAGKAAFSVKKQGKAKKLPGEPGGTEKARELAATAGNQTARLQSAGPPEKEQKRHGKHREKCASTPEADTTVQQGRERGTEQVKVS</sequence>
<evidence type="ECO:0000313" key="3">
    <source>
        <dbReference type="Proteomes" id="UP000028834"/>
    </source>
</evidence>
<reference evidence="2 3" key="1">
    <citation type="submission" date="2014-05" db="EMBL/GenBank/DDBJ databases">
        <authorList>
            <person name="Sibley D."/>
            <person name="Venepally P."/>
            <person name="Karamycheva S."/>
            <person name="Hadjithomas M."/>
            <person name="Khan A."/>
            <person name="Brunk B."/>
            <person name="Roos D."/>
            <person name="Caler E."/>
            <person name="Lorenzi H."/>
        </authorList>
    </citation>
    <scope>NUCLEOTIDE SEQUENCE [LARGE SCALE GENOMIC DNA]</scope>
    <source>
        <strain evidence="2 3">RUB</strain>
    </source>
</reference>
<name>A0A086LNH0_TOXGO</name>
<gene>
    <name evidence="2" type="ORF">TGRUB_223855</name>
</gene>
<dbReference type="AlphaFoldDB" id="A0A086LNH0"/>
<organism evidence="2 3">
    <name type="scientific">Toxoplasma gondii RUB</name>
    <dbReference type="NCBI Taxonomy" id="935652"/>
    <lineage>
        <taxon>Eukaryota</taxon>
        <taxon>Sar</taxon>
        <taxon>Alveolata</taxon>
        <taxon>Apicomplexa</taxon>
        <taxon>Conoidasida</taxon>
        <taxon>Coccidia</taxon>
        <taxon>Eucoccidiorida</taxon>
        <taxon>Eimeriorina</taxon>
        <taxon>Sarcocystidae</taxon>
        <taxon>Toxoplasma</taxon>
    </lineage>
</organism>
<proteinExistence type="predicted"/>
<accession>A0A086LNH0</accession>
<feature type="region of interest" description="Disordered" evidence="1">
    <location>
        <begin position="1"/>
        <end position="105"/>
    </location>
</feature>
<dbReference type="Proteomes" id="UP000028834">
    <property type="component" value="Unassembled WGS sequence"/>
</dbReference>
<feature type="compositionally biased region" description="Basic and acidic residues" evidence="1">
    <location>
        <begin position="94"/>
        <end position="105"/>
    </location>
</feature>
<comment type="caution">
    <text evidence="2">The sequence shown here is derived from an EMBL/GenBank/DDBJ whole genome shotgun (WGS) entry which is preliminary data.</text>
</comment>
<protein>
    <submittedName>
        <fullName evidence="2">RNA recognition motif-containing protein</fullName>
    </submittedName>
</protein>
<evidence type="ECO:0000313" key="2">
    <source>
        <dbReference type="EMBL" id="KFG58188.1"/>
    </source>
</evidence>